<protein>
    <submittedName>
        <fullName evidence="1">Uncharacterized protein</fullName>
    </submittedName>
</protein>
<gene>
    <name evidence="1" type="ORF">ES332_A06G124900v1</name>
</gene>
<accession>A0A5D2Q3I4</accession>
<sequence>MLDQQLDRNPSLINLFFFQILKNLPSSIATLLSRCFFSPWFPNLSEQLSPSALSLYDHFSPFLQHIQKSHFSSSFDPLSSNLL</sequence>
<name>A0A5D2Q3I4_GOSTO</name>
<proteinExistence type="predicted"/>
<dbReference type="EMBL" id="CM017615">
    <property type="protein sequence ID" value="TYI22752.1"/>
    <property type="molecule type" value="Genomic_DNA"/>
</dbReference>
<evidence type="ECO:0000313" key="2">
    <source>
        <dbReference type="Proteomes" id="UP000322667"/>
    </source>
</evidence>
<dbReference type="AlphaFoldDB" id="A0A5D2Q3I4"/>
<reference evidence="1 2" key="1">
    <citation type="submission" date="2019-07" db="EMBL/GenBank/DDBJ databases">
        <title>WGS assembly of Gossypium tomentosum.</title>
        <authorList>
            <person name="Chen Z.J."/>
            <person name="Sreedasyam A."/>
            <person name="Ando A."/>
            <person name="Song Q."/>
            <person name="De L."/>
            <person name="Hulse-Kemp A."/>
            <person name="Ding M."/>
            <person name="Ye W."/>
            <person name="Kirkbride R."/>
            <person name="Jenkins J."/>
            <person name="Plott C."/>
            <person name="Lovell J."/>
            <person name="Lin Y.-M."/>
            <person name="Vaughn R."/>
            <person name="Liu B."/>
            <person name="Li W."/>
            <person name="Simpson S."/>
            <person name="Scheffler B."/>
            <person name="Saski C."/>
            <person name="Grover C."/>
            <person name="Hu G."/>
            <person name="Conover J."/>
            <person name="Carlson J."/>
            <person name="Shu S."/>
            <person name="Boston L."/>
            <person name="Williams M."/>
            <person name="Peterson D."/>
            <person name="Mcgee K."/>
            <person name="Jones D."/>
            <person name="Wendel J."/>
            <person name="Stelly D."/>
            <person name="Grimwood J."/>
            <person name="Schmutz J."/>
        </authorList>
    </citation>
    <scope>NUCLEOTIDE SEQUENCE [LARGE SCALE GENOMIC DNA]</scope>
    <source>
        <strain evidence="1">7179.01</strain>
    </source>
</reference>
<evidence type="ECO:0000313" key="1">
    <source>
        <dbReference type="EMBL" id="TYI22752.1"/>
    </source>
</evidence>
<organism evidence="1 2">
    <name type="scientific">Gossypium tomentosum</name>
    <name type="common">Hawaiian cotton</name>
    <name type="synonym">Gossypium sandvicense</name>
    <dbReference type="NCBI Taxonomy" id="34277"/>
    <lineage>
        <taxon>Eukaryota</taxon>
        <taxon>Viridiplantae</taxon>
        <taxon>Streptophyta</taxon>
        <taxon>Embryophyta</taxon>
        <taxon>Tracheophyta</taxon>
        <taxon>Spermatophyta</taxon>
        <taxon>Magnoliopsida</taxon>
        <taxon>eudicotyledons</taxon>
        <taxon>Gunneridae</taxon>
        <taxon>Pentapetalae</taxon>
        <taxon>rosids</taxon>
        <taxon>malvids</taxon>
        <taxon>Malvales</taxon>
        <taxon>Malvaceae</taxon>
        <taxon>Malvoideae</taxon>
        <taxon>Gossypium</taxon>
    </lineage>
</organism>
<keyword evidence="2" id="KW-1185">Reference proteome</keyword>
<dbReference type="Proteomes" id="UP000322667">
    <property type="component" value="Chromosome A06"/>
</dbReference>